<protein>
    <submittedName>
        <fullName evidence="1">Uncharacterized protein</fullName>
    </submittedName>
</protein>
<name>A0ACB8EYT2_9SAUR</name>
<gene>
    <name evidence="1" type="ORF">K3G42_007634</name>
</gene>
<reference evidence="1" key="1">
    <citation type="submission" date="2021-08" db="EMBL/GenBank/DDBJ databases">
        <title>The first chromosome-level gecko genome reveals the dynamic sex chromosomes of Neotropical dwarf geckos (Sphaerodactylidae: Sphaerodactylus).</title>
        <authorList>
            <person name="Pinto B.J."/>
            <person name="Keating S.E."/>
            <person name="Gamble T."/>
        </authorList>
    </citation>
    <scope>NUCLEOTIDE SEQUENCE</scope>
    <source>
        <strain evidence="1">TG3544</strain>
    </source>
</reference>
<organism evidence="1 2">
    <name type="scientific">Sphaerodactylus townsendi</name>
    <dbReference type="NCBI Taxonomy" id="933632"/>
    <lineage>
        <taxon>Eukaryota</taxon>
        <taxon>Metazoa</taxon>
        <taxon>Chordata</taxon>
        <taxon>Craniata</taxon>
        <taxon>Vertebrata</taxon>
        <taxon>Euteleostomi</taxon>
        <taxon>Lepidosauria</taxon>
        <taxon>Squamata</taxon>
        <taxon>Bifurcata</taxon>
        <taxon>Gekkota</taxon>
        <taxon>Sphaerodactylidae</taxon>
        <taxon>Sphaerodactylus</taxon>
    </lineage>
</organism>
<sequence length="502" mass="53852">MEELKVQWDVGKQFNVTTQLYLRPAKLIGFPTAFAVNTVFEASTPLCHTSNMGNGHSTGSFDVPDILEAHQVKTEGDPEAQPASANQIVLQQEEADKFPLPAEETGAEELQEDGPPLSLSQSAASDKSHPIGQTCELNIVTPPAEHSSENADYISPQVPPEAANELEAETAFILSEDESLDAELLRTVEELRCLAESALSEQPSEMTTWSSAEKEQDSEKQTTIQSKSDDGSFQMVAELHPFLAASEMGEEHSSMTTHVTKPSEAQGSAAAELMTAEMTPLPAVEAQAGQNEGCTLVDAQITEGAEHQTILGIPEEANSEFILAQQTLDTPEKPPASNVVEQHADTKSIGAIENDEDHLTTDTKSLAKEHPAPAEPLLDNLAESSSIELDEAKEPSLMKEMDEACSDPAAAEMTEAQVIKLDECQQPILDSCPEVTLALGAQEAEPVVTTDVGAQIQGSPDVQKDSAKDLEPERKQEVKFSKTFCLCCSQCVAGEDEANAGK</sequence>
<evidence type="ECO:0000313" key="1">
    <source>
        <dbReference type="EMBL" id="KAH7997759.1"/>
    </source>
</evidence>
<accession>A0ACB8EYT2</accession>
<evidence type="ECO:0000313" key="2">
    <source>
        <dbReference type="Proteomes" id="UP000827872"/>
    </source>
</evidence>
<proteinExistence type="predicted"/>
<comment type="caution">
    <text evidence="1">The sequence shown here is derived from an EMBL/GenBank/DDBJ whole genome shotgun (WGS) entry which is preliminary data.</text>
</comment>
<dbReference type="EMBL" id="CM037625">
    <property type="protein sequence ID" value="KAH7997759.1"/>
    <property type="molecule type" value="Genomic_DNA"/>
</dbReference>
<dbReference type="Proteomes" id="UP000827872">
    <property type="component" value="Linkage Group LG12"/>
</dbReference>
<keyword evidence="2" id="KW-1185">Reference proteome</keyword>